<sequence length="42" mass="5221">MRCSKRRVQDGKTGFRLVILFFRKIQTIVDRVINRKQRSQRW</sequence>
<name>C0BQU5_BIFPS</name>
<proteinExistence type="predicted"/>
<dbReference type="EMBL" id="ABXX02000001">
    <property type="protein sequence ID" value="EEG71858.1"/>
    <property type="molecule type" value="Genomic_DNA"/>
</dbReference>
<dbReference type="AlphaFoldDB" id="C0BQU5"/>
<reference evidence="1 2" key="2">
    <citation type="submission" date="2009-02" db="EMBL/GenBank/DDBJ databases">
        <authorList>
            <person name="Fulton L."/>
            <person name="Clifton S."/>
            <person name="Fulton B."/>
            <person name="Xu J."/>
            <person name="Minx P."/>
            <person name="Pepin K.H."/>
            <person name="Johnson M."/>
            <person name="Bhonagiri V."/>
            <person name="Nash W.E."/>
            <person name="Mardis E.R."/>
            <person name="Wilson R.K."/>
        </authorList>
    </citation>
    <scope>NUCLEOTIDE SEQUENCE [LARGE SCALE GENOMIC DNA]</scope>
    <source>
        <strain evidence="1 2">DSM 20438</strain>
    </source>
</reference>
<reference evidence="1 2" key="1">
    <citation type="submission" date="2009-02" db="EMBL/GenBank/DDBJ databases">
        <title>Draft genome sequence of Bifidobacterium pseudocatenulatum (DSM 20438).</title>
        <authorList>
            <person name="Sudarsanam P."/>
            <person name="Ley R."/>
            <person name="Guruge J."/>
            <person name="Turnbaugh P.J."/>
            <person name="Mahowald M."/>
            <person name="Liep D."/>
            <person name="Gordon J."/>
        </authorList>
    </citation>
    <scope>NUCLEOTIDE SEQUENCE [LARGE SCALE GENOMIC DNA]</scope>
    <source>
        <strain evidence="1 2">DSM 20438</strain>
    </source>
</reference>
<dbReference type="Proteomes" id="UP000003875">
    <property type="component" value="Unassembled WGS sequence"/>
</dbReference>
<organism evidence="1 2">
    <name type="scientific">Bifidobacterium pseudocatenulatum DSM 20438 = JCM 1200 = LMG 10505</name>
    <dbReference type="NCBI Taxonomy" id="547043"/>
    <lineage>
        <taxon>Bacteria</taxon>
        <taxon>Bacillati</taxon>
        <taxon>Actinomycetota</taxon>
        <taxon>Actinomycetes</taxon>
        <taxon>Bifidobacteriales</taxon>
        <taxon>Bifidobacteriaceae</taxon>
        <taxon>Bifidobacterium</taxon>
    </lineage>
</organism>
<gene>
    <name evidence="1" type="ORF">BIFPSEUDO_02750</name>
</gene>
<accession>C0BQU5</accession>
<evidence type="ECO:0000313" key="2">
    <source>
        <dbReference type="Proteomes" id="UP000003875"/>
    </source>
</evidence>
<protein>
    <submittedName>
        <fullName evidence="1">Uncharacterized protein</fullName>
    </submittedName>
</protein>
<comment type="caution">
    <text evidence="1">The sequence shown here is derived from an EMBL/GenBank/DDBJ whole genome shotgun (WGS) entry which is preliminary data.</text>
</comment>
<evidence type="ECO:0000313" key="1">
    <source>
        <dbReference type="EMBL" id="EEG71858.1"/>
    </source>
</evidence>